<sequence length="589" mass="65344">MTDIMSQQQHNENKEDFEDGELPEDGEICDDEEEKAPAPAPTTRISPTKPSLNQNQQSKPSAPSASSEKQSSRDREPRVRRFEQKSPKREQDPDPFGSHTDAPDAGNEYFGDKDYRAAGAAASSEEEPFSDTDYRQNNRRRRLSPAHDDQEYESRSKRPFFGGGRGGFRGGFRGGPKPRFQTEHQICKFFREGYCRDGDQCSYSHQAEDSLRRPVLCNFYANSFCKKGLQCLMLHGEFPCKQFHKGLCNNDQCRFSHVPLTDYTRPIIEKILADEESRQPRQPTVYPQNPVANAAAAATAAAIMQPRRRVLLPGGPAANGMSPPHAAPIIHAPVPQPVHPSQLPPPQVVVPTLQRNPTPQMHQYAPTNPLMQQQQSGGYFNQGPRPDQVQGLPPPRTIEPPRLSSQMAPQGSMRPMMGQQPQVTHLQQPGLVLPPQVSSMQQERKPEPQPAFNLEAMLNKLANGSSMRSSPKPAMTTDDSPASPPPFSTLFAPKSKIAMIPQTQQTQWGVIRVLRRAPYSNVENAERIPTNDPRRAKAIAKQFDAISSMIGGIGSAASVVSDPRLRAKKETPVAKPAETLFSSWMPQMS</sequence>
<dbReference type="InterPro" id="IPR045124">
    <property type="entry name" value="Su(sable)-like"/>
</dbReference>
<feature type="region of interest" description="Disordered" evidence="7">
    <location>
        <begin position="373"/>
        <end position="417"/>
    </location>
</feature>
<evidence type="ECO:0000259" key="8">
    <source>
        <dbReference type="PROSITE" id="PS50103"/>
    </source>
</evidence>
<proteinExistence type="predicted"/>
<gene>
    <name evidence="9" type="ORF">CAEBREN_22772</name>
</gene>
<keyword evidence="5 6" id="KW-0862">Zinc</keyword>
<feature type="compositionally biased region" description="Polar residues" evidence="7">
    <location>
        <begin position="1"/>
        <end position="10"/>
    </location>
</feature>
<reference evidence="10" key="1">
    <citation type="submission" date="2011-07" db="EMBL/GenBank/DDBJ databases">
        <authorList>
            <consortium name="Caenorhabditis brenneri Sequencing and Analysis Consortium"/>
            <person name="Wilson R.K."/>
        </authorList>
    </citation>
    <scope>NUCLEOTIDE SEQUENCE [LARGE SCALE GENOMIC DNA]</scope>
    <source>
        <strain evidence="10">PB2801</strain>
    </source>
</reference>
<dbReference type="HOGENOM" id="CLU_470302_0_0_1"/>
<accession>G0P0Z9</accession>
<dbReference type="Gene3D" id="4.10.1000.10">
    <property type="entry name" value="Zinc finger, CCCH-type"/>
    <property type="match status" value="1"/>
</dbReference>
<dbReference type="OMA" id="GEFPCKA"/>
<dbReference type="SUPFAM" id="SSF90229">
    <property type="entry name" value="CCCH zinc finger"/>
    <property type="match status" value="2"/>
</dbReference>
<organism evidence="10">
    <name type="scientific">Caenorhabditis brenneri</name>
    <name type="common">Nematode worm</name>
    <dbReference type="NCBI Taxonomy" id="135651"/>
    <lineage>
        <taxon>Eukaryota</taxon>
        <taxon>Metazoa</taxon>
        <taxon>Ecdysozoa</taxon>
        <taxon>Nematoda</taxon>
        <taxon>Chromadorea</taxon>
        <taxon>Rhabditida</taxon>
        <taxon>Rhabditina</taxon>
        <taxon>Rhabditomorpha</taxon>
        <taxon>Rhabditoidea</taxon>
        <taxon>Rhabditidae</taxon>
        <taxon>Peloderinae</taxon>
        <taxon>Caenorhabditis</taxon>
    </lineage>
</organism>
<dbReference type="STRING" id="135651.G0P0Z9"/>
<dbReference type="GO" id="GO:0005634">
    <property type="term" value="C:nucleus"/>
    <property type="evidence" value="ECO:0007669"/>
    <property type="project" value="TreeGrafter"/>
</dbReference>
<evidence type="ECO:0000256" key="4">
    <source>
        <dbReference type="ARBA" id="ARBA00022771"/>
    </source>
</evidence>
<feature type="zinc finger region" description="C3H1-type" evidence="6">
    <location>
        <begin position="211"/>
        <end position="238"/>
    </location>
</feature>
<dbReference type="PROSITE" id="PS50103">
    <property type="entry name" value="ZF_C3H1"/>
    <property type="match status" value="3"/>
</dbReference>
<feature type="compositionally biased region" description="Basic and acidic residues" evidence="7">
    <location>
        <begin position="145"/>
        <end position="156"/>
    </location>
</feature>
<evidence type="ECO:0000256" key="7">
    <source>
        <dbReference type="SAM" id="MobiDB-lite"/>
    </source>
</evidence>
<keyword evidence="10" id="KW-1185">Reference proteome</keyword>
<feature type="compositionally biased region" description="Polar residues" evidence="7">
    <location>
        <begin position="43"/>
        <end position="52"/>
    </location>
</feature>
<evidence type="ECO:0000256" key="3">
    <source>
        <dbReference type="ARBA" id="ARBA00022737"/>
    </source>
</evidence>
<feature type="domain" description="C3H1-type" evidence="8">
    <location>
        <begin position="239"/>
        <end position="260"/>
    </location>
</feature>
<evidence type="ECO:0000256" key="2">
    <source>
        <dbReference type="ARBA" id="ARBA00022723"/>
    </source>
</evidence>
<keyword evidence="4 6" id="KW-0863">Zinc-finger</keyword>
<dbReference type="InterPro" id="IPR036855">
    <property type="entry name" value="Znf_CCCH_sf"/>
</dbReference>
<dbReference type="InParanoid" id="G0P0Z9"/>
<feature type="zinc finger region" description="C3H1-type" evidence="6">
    <location>
        <begin position="239"/>
        <end position="260"/>
    </location>
</feature>
<feature type="region of interest" description="Disordered" evidence="7">
    <location>
        <begin position="1"/>
        <end position="175"/>
    </location>
</feature>
<dbReference type="Pfam" id="PF00642">
    <property type="entry name" value="zf-CCCH"/>
    <property type="match status" value="1"/>
</dbReference>
<feature type="compositionally biased region" description="Gly residues" evidence="7">
    <location>
        <begin position="161"/>
        <end position="174"/>
    </location>
</feature>
<dbReference type="GO" id="GO:0045892">
    <property type="term" value="P:negative regulation of DNA-templated transcription"/>
    <property type="evidence" value="ECO:0007669"/>
    <property type="project" value="InterPro"/>
</dbReference>
<feature type="compositionally biased region" description="Acidic residues" evidence="7">
    <location>
        <begin position="15"/>
        <end position="34"/>
    </location>
</feature>
<evidence type="ECO:0000256" key="1">
    <source>
        <dbReference type="ARBA" id="ARBA00022553"/>
    </source>
</evidence>
<dbReference type="GO" id="GO:0003723">
    <property type="term" value="F:RNA binding"/>
    <property type="evidence" value="ECO:0007669"/>
    <property type="project" value="InterPro"/>
</dbReference>
<feature type="compositionally biased region" description="Basic and acidic residues" evidence="7">
    <location>
        <begin position="70"/>
        <end position="92"/>
    </location>
</feature>
<dbReference type="FunFam" id="4.10.1000.10:FF:000049">
    <property type="entry name" value="Protein CBG18471"/>
    <property type="match status" value="1"/>
</dbReference>
<dbReference type="EMBL" id="GL380006">
    <property type="protein sequence ID" value="EGT42162.1"/>
    <property type="molecule type" value="Genomic_DNA"/>
</dbReference>
<dbReference type="AlphaFoldDB" id="G0P0Z9"/>
<dbReference type="PANTHER" id="PTHR13119">
    <property type="entry name" value="ZINC FINGER CCCH DOMAIN-CONTAINING PROTEI"/>
    <property type="match status" value="1"/>
</dbReference>
<dbReference type="FunCoup" id="G0P0Z9">
    <property type="interactions" value="922"/>
</dbReference>
<keyword evidence="2 6" id="KW-0479">Metal-binding</keyword>
<evidence type="ECO:0000313" key="10">
    <source>
        <dbReference type="Proteomes" id="UP000008068"/>
    </source>
</evidence>
<dbReference type="InterPro" id="IPR000571">
    <property type="entry name" value="Znf_CCCH"/>
</dbReference>
<dbReference type="PANTHER" id="PTHR13119:SF12">
    <property type="entry name" value="PROTEIN SUPPRESSOR OF SABLE"/>
    <property type="match status" value="1"/>
</dbReference>
<evidence type="ECO:0000256" key="6">
    <source>
        <dbReference type="PROSITE-ProRule" id="PRU00723"/>
    </source>
</evidence>
<keyword evidence="1" id="KW-0597">Phosphoprotein</keyword>
<keyword evidence="3" id="KW-0677">Repeat</keyword>
<dbReference type="Proteomes" id="UP000008068">
    <property type="component" value="Unassembled WGS sequence"/>
</dbReference>
<feature type="region of interest" description="Disordered" evidence="7">
    <location>
        <begin position="464"/>
        <end position="485"/>
    </location>
</feature>
<dbReference type="InterPro" id="IPR054361">
    <property type="entry name" value="Znf-CCCH_ZC3H4/6/8"/>
</dbReference>
<dbReference type="OrthoDB" id="411372at2759"/>
<name>G0P0Z9_CAEBE</name>
<dbReference type="Pfam" id="PF22623">
    <property type="entry name" value="zf-CCCH_9"/>
    <property type="match status" value="1"/>
</dbReference>
<feature type="domain" description="C3H1-type" evidence="8">
    <location>
        <begin position="211"/>
        <end position="238"/>
    </location>
</feature>
<dbReference type="GO" id="GO:0008270">
    <property type="term" value="F:zinc ion binding"/>
    <property type="evidence" value="ECO:0007669"/>
    <property type="project" value="UniProtKB-KW"/>
</dbReference>
<feature type="zinc finger region" description="C3H1-type" evidence="6">
    <location>
        <begin position="181"/>
        <end position="208"/>
    </location>
</feature>
<dbReference type="eggNOG" id="KOG1040">
    <property type="taxonomic scope" value="Eukaryota"/>
</dbReference>
<dbReference type="SMART" id="SM00356">
    <property type="entry name" value="ZnF_C3H1"/>
    <property type="match status" value="3"/>
</dbReference>
<evidence type="ECO:0000313" key="9">
    <source>
        <dbReference type="EMBL" id="EGT42162.1"/>
    </source>
</evidence>
<evidence type="ECO:0000256" key="5">
    <source>
        <dbReference type="ARBA" id="ARBA00022833"/>
    </source>
</evidence>
<protein>
    <recommendedName>
        <fullName evidence="8">C3H1-type domain-containing protein</fullName>
    </recommendedName>
</protein>
<feature type="domain" description="C3H1-type" evidence="8">
    <location>
        <begin position="181"/>
        <end position="208"/>
    </location>
</feature>
<feature type="compositionally biased region" description="Low complexity" evidence="7">
    <location>
        <begin position="53"/>
        <end position="69"/>
    </location>
</feature>